<dbReference type="InterPro" id="IPR015422">
    <property type="entry name" value="PyrdxlP-dep_Trfase_small"/>
</dbReference>
<proteinExistence type="inferred from homology"/>
<dbReference type="SUPFAM" id="SSF53383">
    <property type="entry name" value="PLP-dependent transferases"/>
    <property type="match status" value="1"/>
</dbReference>
<keyword evidence="2" id="KW-0663">Pyridoxal phosphate</keyword>
<dbReference type="Pfam" id="PF00155">
    <property type="entry name" value="Aminotran_1_2"/>
    <property type="match status" value="1"/>
</dbReference>
<evidence type="ECO:0000256" key="2">
    <source>
        <dbReference type="ARBA" id="ARBA00022898"/>
    </source>
</evidence>
<dbReference type="EMBL" id="VIRV01000017">
    <property type="protein sequence ID" value="MBY0759505.1"/>
    <property type="molecule type" value="Genomic_DNA"/>
</dbReference>
<dbReference type="Gene3D" id="3.40.640.10">
    <property type="entry name" value="Type I PLP-dependent aspartate aminotransferase-like (Major domain)"/>
    <property type="match status" value="1"/>
</dbReference>
<organism evidence="5 6">
    <name type="scientific">Sellimonas caecigallum</name>
    <dbReference type="NCBI Taxonomy" id="2592333"/>
    <lineage>
        <taxon>Bacteria</taxon>
        <taxon>Bacillati</taxon>
        <taxon>Bacillota</taxon>
        <taxon>Clostridia</taxon>
        <taxon>Lachnospirales</taxon>
        <taxon>Lachnospiraceae</taxon>
        <taxon>Sellimonas</taxon>
    </lineage>
</organism>
<dbReference type="PANTHER" id="PTHR42885:SF1">
    <property type="entry name" value="THREONINE-PHOSPHATE DECARBOXYLASE"/>
    <property type="match status" value="1"/>
</dbReference>
<evidence type="ECO:0000313" key="6">
    <source>
        <dbReference type="Proteomes" id="UP000779049"/>
    </source>
</evidence>
<reference evidence="5 6" key="1">
    <citation type="journal article" date="2020" name="New Microbes New Infect">
        <title>Sellimonas caecigallum sp. nov., description and genome sequence of a new member of the Sellimonas genus isolated from the cecum of feral chicken.</title>
        <authorList>
            <person name="Wongkuna S."/>
            <person name="Ghimire S."/>
            <person name="Antony L."/>
            <person name="Chankhamhaengdecha S."/>
            <person name="Janvilisri T."/>
            <person name="Scaria J."/>
        </authorList>
    </citation>
    <scope>NUCLEOTIDE SEQUENCE [LARGE SCALE GENOMIC DNA]</scope>
    <source>
        <strain evidence="5 6">SW451</strain>
    </source>
</reference>
<evidence type="ECO:0000259" key="4">
    <source>
        <dbReference type="Pfam" id="PF00155"/>
    </source>
</evidence>
<evidence type="ECO:0000256" key="3">
    <source>
        <dbReference type="RuleBase" id="RU000481"/>
    </source>
</evidence>
<evidence type="ECO:0000256" key="1">
    <source>
        <dbReference type="ARBA" id="ARBA00001933"/>
    </source>
</evidence>
<dbReference type="InterPro" id="IPR004839">
    <property type="entry name" value="Aminotransferase_I/II_large"/>
</dbReference>
<dbReference type="RefSeq" id="WP_221920094.1">
    <property type="nucleotide sequence ID" value="NZ_CP173660.1"/>
</dbReference>
<dbReference type="PROSITE" id="PS00105">
    <property type="entry name" value="AA_TRANSFER_CLASS_1"/>
    <property type="match status" value="1"/>
</dbReference>
<gene>
    <name evidence="5" type="ORF">FLB61_10475</name>
</gene>
<evidence type="ECO:0000313" key="5">
    <source>
        <dbReference type="EMBL" id="MBY0759505.1"/>
    </source>
</evidence>
<keyword evidence="3 5" id="KW-0032">Aminotransferase</keyword>
<dbReference type="InterPro" id="IPR015424">
    <property type="entry name" value="PyrdxlP-dep_Trfase"/>
</dbReference>
<feature type="domain" description="Aminotransferase class I/classII large" evidence="4">
    <location>
        <begin position="26"/>
        <end position="359"/>
    </location>
</feature>
<dbReference type="PANTHER" id="PTHR42885">
    <property type="entry name" value="HISTIDINOL-PHOSPHATE AMINOTRANSFERASE-RELATED"/>
    <property type="match status" value="1"/>
</dbReference>
<keyword evidence="6" id="KW-1185">Reference proteome</keyword>
<name>A0ABS7L8V6_9FIRM</name>
<dbReference type="EC" id="2.6.1.-" evidence="3"/>
<dbReference type="GO" id="GO:0008483">
    <property type="term" value="F:transaminase activity"/>
    <property type="evidence" value="ECO:0007669"/>
    <property type="project" value="UniProtKB-KW"/>
</dbReference>
<sequence length="364" mass="41358">MKTTNPFHGSDLEKIEEIYHIPKEEIVCFGANVNPLGFPKQVSDAISRKLSSLLERYPDREYRSLREAIGNYCGLSNEYILVGNGSTELLSLLIESRSIRHALQIGPSYSEYERELSLSGCSYSEYYLDQDTLFHPDIHDIIQAIKRENADFLILCNPNNPTASSFSTEELRVLLAACRKEGTFVMVDETYAEFSQAYALAMPLIPYFDNLMVIRGVSKFFAAPGLRLGYGACSNVEFLSYLRKVQNPWSVNSVAAFAGEVLFSDSSFIQKTKALISSERDRMIQRLSEIPELTVYPSDANFILVKINDPAHSAFSLFDCLIRQKLMIRDCTSFPGLRGEFFRFCIMLPDDNDRLLDAIIRFFH</sequence>
<comment type="similarity">
    <text evidence="3">Belongs to the class-I pyridoxal-phosphate-dependent aminotransferase family.</text>
</comment>
<accession>A0ABS7L8V6</accession>
<dbReference type="CDD" id="cd00609">
    <property type="entry name" value="AAT_like"/>
    <property type="match status" value="1"/>
</dbReference>
<comment type="cofactor">
    <cofactor evidence="1 3">
        <name>pyridoxal 5'-phosphate</name>
        <dbReference type="ChEBI" id="CHEBI:597326"/>
    </cofactor>
</comment>
<dbReference type="InterPro" id="IPR015421">
    <property type="entry name" value="PyrdxlP-dep_Trfase_major"/>
</dbReference>
<protein>
    <recommendedName>
        <fullName evidence="3">Aminotransferase</fullName>
        <ecNumber evidence="3">2.6.1.-</ecNumber>
    </recommendedName>
</protein>
<dbReference type="InterPro" id="IPR004838">
    <property type="entry name" value="NHTrfase_class1_PyrdxlP-BS"/>
</dbReference>
<comment type="caution">
    <text evidence="5">The sequence shown here is derived from an EMBL/GenBank/DDBJ whole genome shotgun (WGS) entry which is preliminary data.</text>
</comment>
<dbReference type="Gene3D" id="3.90.1150.10">
    <property type="entry name" value="Aspartate Aminotransferase, domain 1"/>
    <property type="match status" value="1"/>
</dbReference>
<keyword evidence="3" id="KW-0808">Transferase</keyword>
<dbReference type="Proteomes" id="UP000779049">
    <property type="component" value="Unassembled WGS sequence"/>
</dbReference>